<keyword evidence="1" id="KW-0175">Coiled coil</keyword>
<feature type="region of interest" description="Disordered" evidence="2">
    <location>
        <begin position="1315"/>
        <end position="1338"/>
    </location>
</feature>
<feature type="region of interest" description="Disordered" evidence="2">
    <location>
        <begin position="692"/>
        <end position="753"/>
    </location>
</feature>
<feature type="compositionally biased region" description="Basic and acidic residues" evidence="2">
    <location>
        <begin position="703"/>
        <end position="733"/>
    </location>
</feature>
<reference evidence="3 4" key="1">
    <citation type="submission" date="2017-09" db="EMBL/GenBank/DDBJ databases">
        <title>Genome sequencing of Besnoitia besnoiti strain Bb-Ger1.</title>
        <authorList>
            <person name="Schares G."/>
            <person name="Venepally P."/>
            <person name="Lorenzi H.A."/>
        </authorList>
    </citation>
    <scope>NUCLEOTIDE SEQUENCE [LARGE SCALE GENOMIC DNA]</scope>
    <source>
        <strain evidence="3 4">Bb-Ger1</strain>
    </source>
</reference>
<dbReference type="Proteomes" id="UP000224006">
    <property type="component" value="Chromosome XII"/>
</dbReference>
<keyword evidence="4" id="KW-1185">Reference proteome</keyword>
<sequence>MHALHGAAPLLSRFAASPRRMALWRGSAGCASRASGTAAETSGSECRRRQPVRESEDGCTADTSDSPGLSTTPVSRHLDTADASSRPSLSSHLPARLPDGFPAGLASGGSDVTSVCCRDSPVRCLTSSFSSGASSLVLPYPSWISPPHVSLSFPPRLPKHRVWPTAALASAGTISPCSFRRVVQQRRSRFPPSSSFSYPRLHSPQTPFRSPTWPLAISPRLASSSAFSTLTGAPSSPVAEGRLTALASNPALPLLLSSRSGSSSSCSSATLPVVATPSPRLVESNSSASTGGLAGPFCPVRVSEARLRLLQLASEATSLHLSCADSIADLTASGRAAKRASSGSHASLPPPDRPALPTRIEDLSKQALSLVDAVADSSRFGGASASAAVDTAAHQPDNTTSPDAQESDVCSLRDDVLDKLRDAAASVLLPGLVALLPPFASSISEFATADESARLRLELLPESLSSLLKLMIRVLQSPQRWASLTDDEFAATAHALRVFGCVDTLTAAAAADALLHENRLRQVSLRRLAEIASSLLDHHVARRIEDTRLCKNPPTVLLSSPSPDALIRRAAKAAQARLLSERDALLDAGILVRAWQTAASLSVLSHASHIRAEKGFLLLLERMKEQQKEGEGAAASAAASVLPEDELAALPLALAAVETPEERLFLWAAEQMLVRLGGPSLRQIHLALEESHAGASGRAAGSTEDRETRRPDGWHGKSRVSRDVRTRPADGRRPSGALGSGSGRGPGGSRSEQVKERALVHRLLHGMALWERIGPPGMQQQALPVFCQAILLPCLPLLPSTVLLHLLEAATSTTLATSVSRRPAFYFSSFLPSAEGLLARRAAGANRREAKQRLRQVLQEREDTLRRLAAGALGLLLLESSRRARFEKGQLFRLLRATRRFAEAQMLPKHQRLAQLLSDKSDGLLEVEAALAGGLPLLYRDIALQLRLVSRSAIFFPSRSGSLVNMALLSTLPASNERQMPVCGVELASAERDGWVPVAAGRSSLRSSSRRELSSEDLSGENSVERAARAMIHAATSGGADDRERGRPCPIATSELVDSLRDVTVLTGLLPLRRARQPHRSAPALSPAAEGAEWIDVLPEGHYLLDVLQELLPLLSLAVAPMKAATVSHSPQTSSEISEVVTSCSALLLRLVAFWNLKTELERCFASLGFAGGLPSVDRGKLACCRLLVLQLALLSYDSRVDPRAAALALRALLACLHRVPDPALSDHILVHLLPILPRCFSETASANGDSVCPAANGDARRVSASLYLVPVVSGFLRRVMEATATSTGGAQASGGDVGSCLRACRSVNSEAAVEAGELHPDSDSSDSGREPPVNSATDAQCWLSTEKGLTAVVPSLAAAAWLNHQCELLCGANGCAHEPNTGAAGDSARLDVGAGSETRLHGCPADAAFVAEMHQCTSRALRAAKRQFRRLPSRDVRLLEMHLRELERERGRGLQRAASASSPFIQQLQGLLADRWGIY</sequence>
<feature type="compositionally biased region" description="Polar residues" evidence="2">
    <location>
        <begin position="34"/>
        <end position="44"/>
    </location>
</feature>
<dbReference type="RefSeq" id="XP_029215884.1">
    <property type="nucleotide sequence ID" value="XM_029361069.1"/>
</dbReference>
<feature type="coiled-coil region" evidence="1">
    <location>
        <begin position="840"/>
        <end position="867"/>
    </location>
</feature>
<dbReference type="EMBL" id="NWUJ01000013">
    <property type="protein sequence ID" value="PFH31875.1"/>
    <property type="molecule type" value="Genomic_DNA"/>
</dbReference>
<accession>A0A2A9M1L1</accession>
<feature type="region of interest" description="Disordered" evidence="2">
    <location>
        <begin position="388"/>
        <end position="407"/>
    </location>
</feature>
<feature type="compositionally biased region" description="Low complexity" evidence="2">
    <location>
        <begin position="693"/>
        <end position="702"/>
    </location>
</feature>
<protein>
    <submittedName>
        <fullName evidence="3">Uncharacterized protein</fullName>
    </submittedName>
</protein>
<feature type="compositionally biased region" description="Basic and acidic residues" evidence="2">
    <location>
        <begin position="45"/>
        <end position="56"/>
    </location>
</feature>
<evidence type="ECO:0000256" key="1">
    <source>
        <dbReference type="SAM" id="Coils"/>
    </source>
</evidence>
<evidence type="ECO:0000313" key="3">
    <source>
        <dbReference type="EMBL" id="PFH31875.1"/>
    </source>
</evidence>
<feature type="region of interest" description="Disordered" evidence="2">
    <location>
        <begin position="338"/>
        <end position="357"/>
    </location>
</feature>
<comment type="caution">
    <text evidence="3">The sequence shown here is derived from an EMBL/GenBank/DDBJ whole genome shotgun (WGS) entry which is preliminary data.</text>
</comment>
<proteinExistence type="predicted"/>
<dbReference type="VEuPathDB" id="ToxoDB:BESB_023670"/>
<evidence type="ECO:0000313" key="4">
    <source>
        <dbReference type="Proteomes" id="UP000224006"/>
    </source>
</evidence>
<feature type="compositionally biased region" description="Basic and acidic residues" evidence="2">
    <location>
        <begin position="1317"/>
        <end position="1330"/>
    </location>
</feature>
<gene>
    <name evidence="3" type="ORF">BESB_023670</name>
</gene>
<name>A0A2A9M1L1_BESBE</name>
<dbReference type="KEGG" id="bbes:BESB_023670"/>
<feature type="region of interest" description="Disordered" evidence="2">
    <location>
        <begin position="33"/>
        <end position="95"/>
    </location>
</feature>
<dbReference type="OrthoDB" id="333825at2759"/>
<feature type="compositionally biased region" description="Gly residues" evidence="2">
    <location>
        <begin position="738"/>
        <end position="748"/>
    </location>
</feature>
<feature type="compositionally biased region" description="Polar residues" evidence="2">
    <location>
        <begin position="82"/>
        <end position="91"/>
    </location>
</feature>
<evidence type="ECO:0000256" key="2">
    <source>
        <dbReference type="SAM" id="MobiDB-lite"/>
    </source>
</evidence>
<feature type="compositionally biased region" description="Low complexity" evidence="2">
    <location>
        <begin position="338"/>
        <end position="347"/>
    </location>
</feature>
<feature type="compositionally biased region" description="Polar residues" evidence="2">
    <location>
        <begin position="61"/>
        <end position="74"/>
    </location>
</feature>
<organism evidence="3 4">
    <name type="scientific">Besnoitia besnoiti</name>
    <name type="common">Apicomplexan protozoan</name>
    <dbReference type="NCBI Taxonomy" id="94643"/>
    <lineage>
        <taxon>Eukaryota</taxon>
        <taxon>Sar</taxon>
        <taxon>Alveolata</taxon>
        <taxon>Apicomplexa</taxon>
        <taxon>Conoidasida</taxon>
        <taxon>Coccidia</taxon>
        <taxon>Eucoccidiorida</taxon>
        <taxon>Eimeriorina</taxon>
        <taxon>Sarcocystidae</taxon>
        <taxon>Besnoitia</taxon>
    </lineage>
</organism>
<dbReference type="GeneID" id="40307427"/>